<sequence length="677" mass="78306">MGNIQSVEGENLPELKKMKLISDKGVYKVFESPENNKYDFWAIKSNESSFEEENKIAQEIKDRDSKGIAKIENIMLTSVDKLFSKYYILSILTEHPLYTLREFLLKKAKDQCLDSKQITDLLTCVVNAQYLLGSKKQYLGFDNIHTNDGKSWKIKPFVQTKSFYQEIQEYRSKNLQNFDLSGFPSPEEFHQKNCDPDRVQIFGLGMLILELIIRMKSKDIYSKFQINEVLLTKRIEELKTYKAKFSGKFIELIMEMLDLDIVRRPNYHQLYTKLTSKDSKIESEFKDPLVQPIDEVIYTKSNLFKPPSQQIDEHHIIDAVSNIQQPSNSKFDYHQVNASKAQLPQVNQVVEDLHQISYKNEQKYHGRGKSSTQQNSLGQDGDFYQGDFHNTGKLNNQNSQKQKENFDYQDCTNIDQYASKYEGSLQFGKKQGQGKLFLTNGEIFIGTFANDLIDGHGIFELNNQIKFSGVWQKGKLLSKNQPLQQFQNHNPSYNEQFEGISKLDTKRSQQFDTQAFGDTQTHNVLSDIKQENVSHLNYDDNNGQIKQDGSANQGLKNGNGILYFKNGKLQYQGHFENDQYHGYGILNNENPVTEHQINYSLLREVQIKGYWKKYEGEFQNGQKCGQGTWYLTNNSEYIGQFDKDLPNGEGLIRRTNHGDFLGIWEYGQLTKVVSGKL</sequence>
<feature type="region of interest" description="Disordered" evidence="2">
    <location>
        <begin position="361"/>
        <end position="403"/>
    </location>
</feature>
<dbReference type="EMBL" id="CAJJDP010000043">
    <property type="protein sequence ID" value="CAD8163557.1"/>
    <property type="molecule type" value="Genomic_DNA"/>
</dbReference>
<evidence type="ECO:0000313" key="3">
    <source>
        <dbReference type="EMBL" id="CAD8163557.1"/>
    </source>
</evidence>
<feature type="compositionally biased region" description="Polar residues" evidence="2">
    <location>
        <begin position="369"/>
        <end position="378"/>
    </location>
</feature>
<comment type="caution">
    <text evidence="3">The sequence shown here is derived from an EMBL/GenBank/DDBJ whole genome shotgun (WGS) entry which is preliminary data.</text>
</comment>
<dbReference type="PANTHER" id="PTHR23084">
    <property type="entry name" value="PHOSPHATIDYLINOSITOL-4-PHOSPHATE 5-KINASE RELATED"/>
    <property type="match status" value="1"/>
</dbReference>
<dbReference type="PANTHER" id="PTHR23084:SF179">
    <property type="entry name" value="OS10G0565000 PROTEIN"/>
    <property type="match status" value="1"/>
</dbReference>
<evidence type="ECO:0000256" key="1">
    <source>
        <dbReference type="ARBA" id="ARBA00022737"/>
    </source>
</evidence>
<accession>A0A8S1UH64</accession>
<dbReference type="Proteomes" id="UP000683925">
    <property type="component" value="Unassembled WGS sequence"/>
</dbReference>
<name>A0A8S1UH64_PAROT</name>
<evidence type="ECO:0000256" key="2">
    <source>
        <dbReference type="SAM" id="MobiDB-lite"/>
    </source>
</evidence>
<reference evidence="3" key="1">
    <citation type="submission" date="2021-01" db="EMBL/GenBank/DDBJ databases">
        <authorList>
            <consortium name="Genoscope - CEA"/>
            <person name="William W."/>
        </authorList>
    </citation>
    <scope>NUCLEOTIDE SEQUENCE</scope>
</reference>
<keyword evidence="4" id="KW-1185">Reference proteome</keyword>
<dbReference type="InterPro" id="IPR003409">
    <property type="entry name" value="MORN"/>
</dbReference>
<dbReference type="SMART" id="SM00698">
    <property type="entry name" value="MORN"/>
    <property type="match status" value="5"/>
</dbReference>
<organism evidence="3 4">
    <name type="scientific">Paramecium octaurelia</name>
    <dbReference type="NCBI Taxonomy" id="43137"/>
    <lineage>
        <taxon>Eukaryota</taxon>
        <taxon>Sar</taxon>
        <taxon>Alveolata</taxon>
        <taxon>Ciliophora</taxon>
        <taxon>Intramacronucleata</taxon>
        <taxon>Oligohymenophorea</taxon>
        <taxon>Peniculida</taxon>
        <taxon>Parameciidae</taxon>
        <taxon>Paramecium</taxon>
    </lineage>
</organism>
<dbReference type="Pfam" id="PF02493">
    <property type="entry name" value="MORN"/>
    <property type="match status" value="6"/>
</dbReference>
<dbReference type="OMA" id="MLDLDIV"/>
<keyword evidence="1" id="KW-0677">Repeat</keyword>
<dbReference type="AlphaFoldDB" id="A0A8S1UH64"/>
<gene>
    <name evidence="3" type="ORF">POCTA_138.1.T0430224</name>
</gene>
<dbReference type="OrthoDB" id="304464at2759"/>
<protein>
    <recommendedName>
        <fullName evidence="5">Protein kinase-like domain</fullName>
    </recommendedName>
</protein>
<proteinExistence type="predicted"/>
<evidence type="ECO:0000313" key="4">
    <source>
        <dbReference type="Proteomes" id="UP000683925"/>
    </source>
</evidence>
<evidence type="ECO:0008006" key="5">
    <source>
        <dbReference type="Google" id="ProtNLM"/>
    </source>
</evidence>